<dbReference type="InterPro" id="IPR000620">
    <property type="entry name" value="EamA_dom"/>
</dbReference>
<feature type="transmembrane region" description="Helical" evidence="6">
    <location>
        <begin position="123"/>
        <end position="142"/>
    </location>
</feature>
<feature type="transmembrane region" description="Helical" evidence="6">
    <location>
        <begin position="209"/>
        <end position="229"/>
    </location>
</feature>
<evidence type="ECO:0000259" key="7">
    <source>
        <dbReference type="Pfam" id="PF00892"/>
    </source>
</evidence>
<feature type="domain" description="EamA" evidence="7">
    <location>
        <begin position="150"/>
        <end position="274"/>
    </location>
</feature>
<evidence type="ECO:0000256" key="4">
    <source>
        <dbReference type="ARBA" id="ARBA00022989"/>
    </source>
</evidence>
<dbReference type="EMBL" id="FOCI01000001">
    <property type="protein sequence ID" value="SEM45319.1"/>
    <property type="molecule type" value="Genomic_DNA"/>
</dbReference>
<dbReference type="AlphaFoldDB" id="A0A1H7YJK2"/>
<accession>A0A1H7YJK2</accession>
<keyword evidence="4 6" id="KW-1133">Transmembrane helix</keyword>
<gene>
    <name evidence="8" type="ORF">SAMN04488003_101169</name>
</gene>
<evidence type="ECO:0000256" key="3">
    <source>
        <dbReference type="ARBA" id="ARBA00022692"/>
    </source>
</evidence>
<dbReference type="PANTHER" id="PTHR22911">
    <property type="entry name" value="ACYL-MALONYL CONDENSING ENZYME-RELATED"/>
    <property type="match status" value="1"/>
</dbReference>
<comment type="similarity">
    <text evidence="2">Belongs to the drug/metabolite transporter (DMT) superfamily. 10 TMS drug/metabolite exporter (DME) (TC 2.A.7.3) family.</text>
</comment>
<dbReference type="PANTHER" id="PTHR22911:SF6">
    <property type="entry name" value="SOLUTE CARRIER FAMILY 35 MEMBER G1"/>
    <property type="match status" value="1"/>
</dbReference>
<evidence type="ECO:0000313" key="9">
    <source>
        <dbReference type="Proteomes" id="UP000199585"/>
    </source>
</evidence>
<feature type="domain" description="EamA" evidence="7">
    <location>
        <begin position="6"/>
        <end position="138"/>
    </location>
</feature>
<feature type="transmembrane region" description="Helical" evidence="6">
    <location>
        <begin position="178"/>
        <end position="197"/>
    </location>
</feature>
<dbReference type="InterPro" id="IPR037185">
    <property type="entry name" value="EmrE-like"/>
</dbReference>
<comment type="subcellular location">
    <subcellularLocation>
        <location evidence="1">Membrane</location>
        <topology evidence="1">Multi-pass membrane protein</topology>
    </subcellularLocation>
</comment>
<feature type="transmembrane region" description="Helical" evidence="6">
    <location>
        <begin position="263"/>
        <end position="281"/>
    </location>
</feature>
<sequence length="298" mass="31498">MVDNLRGSILMVLAMAGFALEDMFVKQMAGALPTGQILIMVGLGGGLLFWLICLTRGEGLWHRDALQPMVLMRNACEMLGTVGYVTAVVLTPLSSASAILQATPLFVTLGAALVLGETVGWRRWLAISVGFCGVLLIIRPGLDAFEPASLFAVQGVIFLGLRDLATRRIPPGVSSMRLSTYGFLVIAPAGLVLMALAGDALVVPGTTDLLRVVAAIVVGALGYFALISATRIGDMSHIAPFRYTRLVFALLIGVAVFGERPDAATLTGAAIIVGSGSYAAWRERQRQRRASLEAATLL</sequence>
<feature type="transmembrane region" description="Helical" evidence="6">
    <location>
        <begin position="241"/>
        <end position="257"/>
    </location>
</feature>
<feature type="transmembrane region" description="Helical" evidence="6">
    <location>
        <begin position="7"/>
        <end position="25"/>
    </location>
</feature>
<dbReference type="Pfam" id="PF00892">
    <property type="entry name" value="EamA"/>
    <property type="match status" value="2"/>
</dbReference>
<evidence type="ECO:0000256" key="6">
    <source>
        <dbReference type="SAM" id="Phobius"/>
    </source>
</evidence>
<dbReference type="Proteomes" id="UP000199585">
    <property type="component" value="Unassembled WGS sequence"/>
</dbReference>
<evidence type="ECO:0000256" key="2">
    <source>
        <dbReference type="ARBA" id="ARBA00009853"/>
    </source>
</evidence>
<evidence type="ECO:0000256" key="1">
    <source>
        <dbReference type="ARBA" id="ARBA00004141"/>
    </source>
</evidence>
<evidence type="ECO:0000313" key="8">
    <source>
        <dbReference type="EMBL" id="SEM45319.1"/>
    </source>
</evidence>
<dbReference type="Gene3D" id="1.10.3730.20">
    <property type="match status" value="2"/>
</dbReference>
<name>A0A1H7YJK2_9RHOB</name>
<keyword evidence="5 6" id="KW-0472">Membrane</keyword>
<feature type="transmembrane region" description="Helical" evidence="6">
    <location>
        <begin position="75"/>
        <end position="93"/>
    </location>
</feature>
<dbReference type="SUPFAM" id="SSF103481">
    <property type="entry name" value="Multidrug resistance efflux transporter EmrE"/>
    <property type="match status" value="2"/>
</dbReference>
<evidence type="ECO:0000256" key="5">
    <source>
        <dbReference type="ARBA" id="ARBA00023136"/>
    </source>
</evidence>
<proteinExistence type="inferred from homology"/>
<organism evidence="8 9">
    <name type="scientific">Loktanella fryxellensis</name>
    <dbReference type="NCBI Taxonomy" id="245187"/>
    <lineage>
        <taxon>Bacteria</taxon>
        <taxon>Pseudomonadati</taxon>
        <taxon>Pseudomonadota</taxon>
        <taxon>Alphaproteobacteria</taxon>
        <taxon>Rhodobacterales</taxon>
        <taxon>Roseobacteraceae</taxon>
        <taxon>Loktanella</taxon>
    </lineage>
</organism>
<reference evidence="8 9" key="1">
    <citation type="submission" date="2016-10" db="EMBL/GenBank/DDBJ databases">
        <authorList>
            <person name="de Groot N.N."/>
        </authorList>
    </citation>
    <scope>NUCLEOTIDE SEQUENCE [LARGE SCALE GENOMIC DNA]</scope>
    <source>
        <strain evidence="8 9">DSM 16213</strain>
    </source>
</reference>
<feature type="transmembrane region" description="Helical" evidence="6">
    <location>
        <begin position="37"/>
        <end position="54"/>
    </location>
</feature>
<dbReference type="STRING" id="245187.SAMN04488003_101169"/>
<keyword evidence="9" id="KW-1185">Reference proteome</keyword>
<dbReference type="GO" id="GO:0016020">
    <property type="term" value="C:membrane"/>
    <property type="evidence" value="ECO:0007669"/>
    <property type="project" value="UniProtKB-SubCell"/>
</dbReference>
<protein>
    <submittedName>
        <fullName evidence="8">Permease of the drug/metabolite transporter (DMT) superfamily</fullName>
    </submittedName>
</protein>
<keyword evidence="3 6" id="KW-0812">Transmembrane</keyword>